<dbReference type="PANTHER" id="PTHR45339">
    <property type="entry name" value="HYBRID SIGNAL TRANSDUCTION HISTIDINE KINASE J"/>
    <property type="match status" value="1"/>
</dbReference>
<keyword evidence="4" id="KW-0902">Two-component regulatory system</keyword>
<accession>A0A562S626</accession>
<dbReference type="SMART" id="SM00388">
    <property type="entry name" value="HisKA"/>
    <property type="match status" value="1"/>
</dbReference>
<dbReference type="EC" id="2.7.13.3" evidence="2"/>
<reference evidence="8 9" key="1">
    <citation type="submission" date="2019-07" db="EMBL/GenBank/DDBJ databases">
        <title>Genome sequencing of 100 strains of the haloalkaliphilic chemolithoautotrophic sulfur-oxidizing bacterium Thioalkalivibrio.</title>
        <authorList>
            <person name="Muyzer G."/>
        </authorList>
    </citation>
    <scope>NUCLEOTIDE SEQUENCE [LARGE SCALE GENOMIC DNA]</scope>
    <source>
        <strain evidence="8 9">ASO4-4</strain>
    </source>
</reference>
<dbReference type="InterPro" id="IPR003661">
    <property type="entry name" value="HisK_dim/P_dom"/>
</dbReference>
<dbReference type="SMART" id="SM00448">
    <property type="entry name" value="REC"/>
    <property type="match status" value="1"/>
</dbReference>
<evidence type="ECO:0000256" key="5">
    <source>
        <dbReference type="PROSITE-ProRule" id="PRU00169"/>
    </source>
</evidence>
<feature type="domain" description="Response regulatory" evidence="7">
    <location>
        <begin position="208"/>
        <end position="327"/>
    </location>
</feature>
<dbReference type="Gene3D" id="1.10.287.130">
    <property type="match status" value="1"/>
</dbReference>
<dbReference type="PROSITE" id="PS50110">
    <property type="entry name" value="RESPONSE_REGULATORY"/>
    <property type="match status" value="1"/>
</dbReference>
<feature type="modified residue" description="4-aspartylphosphate" evidence="5">
    <location>
        <position position="257"/>
    </location>
</feature>
<dbReference type="CDD" id="cd17546">
    <property type="entry name" value="REC_hyHK_CKI1_RcsC-like"/>
    <property type="match status" value="1"/>
</dbReference>
<dbReference type="CDD" id="cd00082">
    <property type="entry name" value="HisKA"/>
    <property type="match status" value="1"/>
</dbReference>
<dbReference type="SUPFAM" id="SSF52172">
    <property type="entry name" value="CheY-like"/>
    <property type="match status" value="1"/>
</dbReference>
<protein>
    <recommendedName>
        <fullName evidence="2">histidine kinase</fullName>
        <ecNumber evidence="2">2.7.13.3</ecNumber>
    </recommendedName>
</protein>
<dbReference type="GO" id="GO:0000155">
    <property type="term" value="F:phosphorelay sensor kinase activity"/>
    <property type="evidence" value="ECO:0007669"/>
    <property type="project" value="InterPro"/>
</dbReference>
<dbReference type="InterPro" id="IPR011006">
    <property type="entry name" value="CheY-like_superfamily"/>
</dbReference>
<comment type="catalytic activity">
    <reaction evidence="1">
        <text>ATP + protein L-histidine = ADP + protein N-phospho-L-histidine.</text>
        <dbReference type="EC" id="2.7.13.3"/>
    </reaction>
</comment>
<dbReference type="AlphaFoldDB" id="A0A562S626"/>
<evidence type="ECO:0000256" key="2">
    <source>
        <dbReference type="ARBA" id="ARBA00012438"/>
    </source>
</evidence>
<keyword evidence="3 5" id="KW-0597">Phosphoprotein</keyword>
<comment type="caution">
    <text evidence="8">The sequence shown here is derived from an EMBL/GenBank/DDBJ whole genome shotgun (WGS) entry which is preliminary data.</text>
</comment>
<dbReference type="EMBL" id="VLLC01000002">
    <property type="protein sequence ID" value="TWI76809.1"/>
    <property type="molecule type" value="Genomic_DNA"/>
</dbReference>
<dbReference type="SUPFAM" id="SSF47384">
    <property type="entry name" value="Homodimeric domain of signal transducing histidine kinase"/>
    <property type="match status" value="1"/>
</dbReference>
<dbReference type="Gene3D" id="3.30.450.20">
    <property type="entry name" value="PAS domain"/>
    <property type="match status" value="1"/>
</dbReference>
<evidence type="ECO:0000259" key="7">
    <source>
        <dbReference type="PROSITE" id="PS50110"/>
    </source>
</evidence>
<dbReference type="Gene3D" id="3.40.50.2300">
    <property type="match status" value="1"/>
</dbReference>
<feature type="region of interest" description="Disordered" evidence="6">
    <location>
        <begin position="179"/>
        <end position="200"/>
    </location>
</feature>
<evidence type="ECO:0000256" key="1">
    <source>
        <dbReference type="ARBA" id="ARBA00000085"/>
    </source>
</evidence>
<evidence type="ECO:0000313" key="8">
    <source>
        <dbReference type="EMBL" id="TWI76809.1"/>
    </source>
</evidence>
<gene>
    <name evidence="8" type="ORF">LZ24_00431</name>
</gene>
<organism evidence="8 9">
    <name type="scientific">Desulfobotulus alkaliphilus</name>
    <dbReference type="NCBI Taxonomy" id="622671"/>
    <lineage>
        <taxon>Bacteria</taxon>
        <taxon>Pseudomonadati</taxon>
        <taxon>Thermodesulfobacteriota</taxon>
        <taxon>Desulfobacteria</taxon>
        <taxon>Desulfobacterales</taxon>
        <taxon>Desulfobacteraceae</taxon>
        <taxon>Desulfobotulus</taxon>
    </lineage>
</organism>
<dbReference type="Pfam" id="PF00072">
    <property type="entry name" value="Response_reg"/>
    <property type="match status" value="1"/>
</dbReference>
<name>A0A562S626_9BACT</name>
<evidence type="ECO:0000313" key="9">
    <source>
        <dbReference type="Proteomes" id="UP000318307"/>
    </source>
</evidence>
<evidence type="ECO:0000256" key="6">
    <source>
        <dbReference type="SAM" id="MobiDB-lite"/>
    </source>
</evidence>
<proteinExistence type="predicted"/>
<sequence>MNLTLKTGFSTSTRLSVALQKDLLPKSGPGVFFCWLNSEDAKLLRKQMESKSHIGGTAIFSLNLQKPDDGRVSVRLSLAPIEDGQSRISGFRCVARDTSREVKLKTELNTARQHQSLSESQHLTFLRHMAHSLRTPMNAILGGLHLLKEKNGASLILGEASGRIQEVLEDLQDYLDLAEGRPQAGPVEEKRKEQRRIHSEQNERKQPLILLVEDNLINQKITMKLLENNAYIPDLAENGFQALEKLENQSYDLVLMDVQMPEMDGLTATRKIREGHCGKEAALTPIVAFTAHASSQDRQACLEAGMDDVLTKPAKPKGLQAMVEKWIRQKES</sequence>
<evidence type="ECO:0000256" key="4">
    <source>
        <dbReference type="ARBA" id="ARBA00023012"/>
    </source>
</evidence>
<dbReference type="PANTHER" id="PTHR45339:SF1">
    <property type="entry name" value="HYBRID SIGNAL TRANSDUCTION HISTIDINE KINASE J"/>
    <property type="match status" value="1"/>
</dbReference>
<dbReference type="Pfam" id="PF00512">
    <property type="entry name" value="HisKA"/>
    <property type="match status" value="1"/>
</dbReference>
<evidence type="ECO:0000256" key="3">
    <source>
        <dbReference type="ARBA" id="ARBA00022553"/>
    </source>
</evidence>
<dbReference type="Proteomes" id="UP000318307">
    <property type="component" value="Unassembled WGS sequence"/>
</dbReference>
<feature type="compositionally biased region" description="Basic and acidic residues" evidence="6">
    <location>
        <begin position="187"/>
        <end position="200"/>
    </location>
</feature>
<dbReference type="InterPro" id="IPR001789">
    <property type="entry name" value="Sig_transdc_resp-reg_receiver"/>
</dbReference>
<dbReference type="InterPro" id="IPR036097">
    <property type="entry name" value="HisK_dim/P_sf"/>
</dbReference>
<keyword evidence="9" id="KW-1185">Reference proteome</keyword>